<comment type="caution">
    <text evidence="2">The sequence shown here is derived from an EMBL/GenBank/DDBJ whole genome shotgun (WGS) entry which is preliminary data.</text>
</comment>
<dbReference type="AlphaFoldDB" id="A0A814LH25"/>
<dbReference type="Proteomes" id="UP000663879">
    <property type="component" value="Unassembled WGS sequence"/>
</dbReference>
<sequence length="270" mass="31016">MLIKTISPTHALIKYKESDEYDVVKVSLIVTEQTLAINTECKVLFNNKLFPAIVITLDNQETCSKQLEIATRENLVLKKEIDDLKKRLDCFDNIFTESEKEKMITYAINTLNVLGSVENLADLKVNGTNCLKTRSEKCLLYIGYPEVLIDPVQREILVFQLKSKATSSKILRETLRKFFSIEQLKNFSYEKLLNEHPDIINASIEFIKSNRPNDLKFDPKESISVFLSDIKRKKKEVSMDEIITINDQDESSSDVEEKACNQICSSEEDD</sequence>
<keyword evidence="3" id="KW-1185">Reference proteome</keyword>
<accession>A0A814LH25</accession>
<evidence type="ECO:0000313" key="2">
    <source>
        <dbReference type="EMBL" id="CAF1064617.1"/>
    </source>
</evidence>
<feature type="region of interest" description="Disordered" evidence="1">
    <location>
        <begin position="246"/>
        <end position="270"/>
    </location>
</feature>
<reference evidence="2" key="1">
    <citation type="submission" date="2021-02" db="EMBL/GenBank/DDBJ databases">
        <authorList>
            <person name="Nowell W R."/>
        </authorList>
    </citation>
    <scope>NUCLEOTIDE SEQUENCE</scope>
    <source>
        <strain evidence="2">Ploen Becks lab</strain>
    </source>
</reference>
<evidence type="ECO:0000256" key="1">
    <source>
        <dbReference type="SAM" id="MobiDB-lite"/>
    </source>
</evidence>
<protein>
    <submittedName>
        <fullName evidence="2">Uncharacterized protein</fullName>
    </submittedName>
</protein>
<organism evidence="2 3">
    <name type="scientific">Brachionus calyciflorus</name>
    <dbReference type="NCBI Taxonomy" id="104777"/>
    <lineage>
        <taxon>Eukaryota</taxon>
        <taxon>Metazoa</taxon>
        <taxon>Spiralia</taxon>
        <taxon>Gnathifera</taxon>
        <taxon>Rotifera</taxon>
        <taxon>Eurotatoria</taxon>
        <taxon>Monogononta</taxon>
        <taxon>Pseudotrocha</taxon>
        <taxon>Ploima</taxon>
        <taxon>Brachionidae</taxon>
        <taxon>Brachionus</taxon>
    </lineage>
</organism>
<name>A0A814LH25_9BILA</name>
<proteinExistence type="predicted"/>
<gene>
    <name evidence="2" type="ORF">OXX778_LOCUS19440</name>
</gene>
<evidence type="ECO:0000313" key="3">
    <source>
        <dbReference type="Proteomes" id="UP000663879"/>
    </source>
</evidence>
<dbReference type="EMBL" id="CAJNOC010005881">
    <property type="protein sequence ID" value="CAF1064617.1"/>
    <property type="molecule type" value="Genomic_DNA"/>
</dbReference>